<evidence type="ECO:0000313" key="1">
    <source>
        <dbReference type="EMBL" id="VAW31361.1"/>
    </source>
</evidence>
<reference evidence="1" key="1">
    <citation type="submission" date="2018-06" db="EMBL/GenBank/DDBJ databases">
        <authorList>
            <person name="Zhirakovskaya E."/>
        </authorList>
    </citation>
    <scope>NUCLEOTIDE SEQUENCE</scope>
</reference>
<proteinExistence type="predicted"/>
<dbReference type="Gene3D" id="2.20.28.30">
    <property type="entry name" value="RNA polymerase ii, chain L"/>
    <property type="match status" value="1"/>
</dbReference>
<sequence>MNGSNSSDNQCPNCGNRLVFSADGRFRQCERCNNKIAVVRQRESPQELMKIQQFSLDEGGFAKVRTAGVRELLRQGVAATKAGKMDEAFFYLSWVLRTDANEKQQAQAWLWLSQVYDEPTDKRDCLEQVLAFDPTHGVARRGMALLDGRLQASEIIDPNQLQQPISEPPEEIGAEQFSCPRCAAKLQFSADGQRLRCGFCGYEQVVDANTAVSKTSQFGEGAFEQEFTTALAQAKGHLAPVNMRTFQCSGCAVEFVLAPEAISMTCPYCDSVYVTETAASHELMPPHALIPFKISLEQAENRIRDWLKAHDLERPSLSPVVGIYLPLWTFDVGGEIRWGGQVKKGDNWVQISGNHLAFSDDLRIPASSKLDKALSKGFASFNLDGLVAYDSRFLADWPAERHTIPLADASLQARKQLLQELRRNPQRLTLENVRNLRLGSLGLVVESFKLALLPVWLAHYKVDGERFDLLVNGQTGDVLGKRPLHGVRGFLSKLFG</sequence>
<dbReference type="EMBL" id="UOEU01000206">
    <property type="protein sequence ID" value="VAW31361.1"/>
    <property type="molecule type" value="Genomic_DNA"/>
</dbReference>
<accession>A0A3B0UJP7</accession>
<gene>
    <name evidence="1" type="ORF">MNBD_CHLOROFLEXI01-177</name>
</gene>
<protein>
    <submittedName>
        <fullName evidence="1">Uncharacterized protein</fullName>
    </submittedName>
</protein>
<dbReference type="AlphaFoldDB" id="A0A3B0UJP7"/>
<name>A0A3B0UJP7_9ZZZZ</name>
<organism evidence="1">
    <name type="scientific">hydrothermal vent metagenome</name>
    <dbReference type="NCBI Taxonomy" id="652676"/>
    <lineage>
        <taxon>unclassified sequences</taxon>
        <taxon>metagenomes</taxon>
        <taxon>ecological metagenomes</taxon>
    </lineage>
</organism>